<proteinExistence type="predicted"/>
<name>A0A6C0HL65_9ZZZZ</name>
<sequence>MVAFVKIMSEEKPKADRLRECIAVLQKLTKEFGIPYESPEIQELKSRFDPYIADGTPWNGTVSFKVYGRIAHVNLPKRARSQVEVVLKAIRR</sequence>
<dbReference type="AlphaFoldDB" id="A0A6C0HL65"/>
<protein>
    <submittedName>
        <fullName evidence="1">Uncharacterized protein</fullName>
    </submittedName>
</protein>
<reference evidence="1" key="1">
    <citation type="journal article" date="2020" name="Nature">
        <title>Giant virus diversity and host interactions through global metagenomics.</title>
        <authorList>
            <person name="Schulz F."/>
            <person name="Roux S."/>
            <person name="Paez-Espino D."/>
            <person name="Jungbluth S."/>
            <person name="Walsh D.A."/>
            <person name="Denef V.J."/>
            <person name="McMahon K.D."/>
            <person name="Konstantinidis K.T."/>
            <person name="Eloe-Fadrosh E.A."/>
            <person name="Kyrpides N.C."/>
            <person name="Woyke T."/>
        </authorList>
    </citation>
    <scope>NUCLEOTIDE SEQUENCE</scope>
    <source>
        <strain evidence="1">GVMAG-M-3300023184-135</strain>
    </source>
</reference>
<evidence type="ECO:0000313" key="1">
    <source>
        <dbReference type="EMBL" id="QHT81097.1"/>
    </source>
</evidence>
<organism evidence="1">
    <name type="scientific">viral metagenome</name>
    <dbReference type="NCBI Taxonomy" id="1070528"/>
    <lineage>
        <taxon>unclassified sequences</taxon>
        <taxon>metagenomes</taxon>
        <taxon>organismal metagenomes</taxon>
    </lineage>
</organism>
<dbReference type="EMBL" id="MN739977">
    <property type="protein sequence ID" value="QHT81097.1"/>
    <property type="molecule type" value="Genomic_DNA"/>
</dbReference>
<accession>A0A6C0HL65</accession>